<dbReference type="Pfam" id="PF05186">
    <property type="entry name" value="Dpy-30"/>
    <property type="match status" value="1"/>
</dbReference>
<evidence type="ECO:0000256" key="4">
    <source>
        <dbReference type="SAM" id="MobiDB-lite"/>
    </source>
</evidence>
<dbReference type="AlphaFoldDB" id="A0A7C8PKT2"/>
<feature type="region of interest" description="Disordered" evidence="4">
    <location>
        <begin position="127"/>
        <end position="178"/>
    </location>
</feature>
<evidence type="ECO:0000313" key="5">
    <source>
        <dbReference type="EMBL" id="TGJ63138.1"/>
    </source>
</evidence>
<evidence type="ECO:0000256" key="1">
    <source>
        <dbReference type="ARBA" id="ARBA00004123"/>
    </source>
</evidence>
<evidence type="ECO:0000313" key="6">
    <source>
        <dbReference type="Proteomes" id="UP000297595"/>
    </source>
</evidence>
<accession>A0A7C8PKT2</accession>
<dbReference type="InterPro" id="IPR049629">
    <property type="entry name" value="DPY30_SDC1_DD"/>
</dbReference>
<sequence length="295" mass="31502">MGLHGLCMVCASSEADSLAGRGTWRPTHSSATSSLSTSSSCHFDTAYHHHQPPPSHLHSINHTHHSSPITLLLFPLSPFDVPTLDINRPPRSKSHPTVSRTLNMPDPMDTDQPPLPIPIEQSLEGVLFPTSTSTPPPNNNPRQISRLSHPPPPIDSPVLSAAHTPSKPASPLPNISMNNMKEDTPTVTATTAGTTTSSGLLSANGKMGNVGVITGDGKGAGAPVRQYLNEFVTPYLLEGMKIIARDQPANPLEALGRYLIQQSQLHETTSYSGGQQQQQHEGGTPRAEVKMEEAA</sequence>
<dbReference type="GO" id="GO:0005634">
    <property type="term" value="C:nucleus"/>
    <property type="evidence" value="ECO:0007669"/>
    <property type="project" value="UniProtKB-SubCell"/>
</dbReference>
<comment type="similarity">
    <text evidence="2">Belongs to the dpy-30 family.</text>
</comment>
<comment type="subcellular location">
    <subcellularLocation>
        <location evidence="1">Nucleus</location>
    </subcellularLocation>
</comment>
<protein>
    <submittedName>
        <fullName evidence="5">COMPASS (Complex proteins associated with Set1p) component</fullName>
    </submittedName>
</protein>
<keyword evidence="3" id="KW-0539">Nucleus</keyword>
<evidence type="ECO:0000256" key="2">
    <source>
        <dbReference type="ARBA" id="ARBA00010849"/>
    </source>
</evidence>
<evidence type="ECO:0000256" key="3">
    <source>
        <dbReference type="ARBA" id="ARBA00023242"/>
    </source>
</evidence>
<dbReference type="EMBL" id="SOZJ01000008">
    <property type="protein sequence ID" value="TGJ63138.1"/>
    <property type="molecule type" value="Genomic_DNA"/>
</dbReference>
<dbReference type="CDD" id="cd22965">
    <property type="entry name" value="DD_DPY30_SDC1"/>
    <property type="match status" value="1"/>
</dbReference>
<proteinExistence type="inferred from homology"/>
<reference evidence="5 6" key="1">
    <citation type="submission" date="2019-03" db="EMBL/GenBank/DDBJ databases">
        <title>Nematode-trapping fungi genome.</title>
        <authorList>
            <person name="Vidal-Diez De Ulzurrun G."/>
        </authorList>
    </citation>
    <scope>NUCLEOTIDE SEQUENCE [LARGE SCALE GENOMIC DNA]</scope>
    <source>
        <strain evidence="5 6">TWF154</strain>
    </source>
</reference>
<feature type="region of interest" description="Disordered" evidence="4">
    <location>
        <begin position="266"/>
        <end position="295"/>
    </location>
</feature>
<name>A0A7C8PKT2_ORBOL</name>
<feature type="region of interest" description="Disordered" evidence="4">
    <location>
        <begin position="85"/>
        <end position="106"/>
    </location>
</feature>
<gene>
    <name evidence="5" type="primary">SDC1</name>
    <name evidence="5" type="ORF">EYR41_011079</name>
</gene>
<organism evidence="5 6">
    <name type="scientific">Orbilia oligospora</name>
    <name type="common">Nematode-trapping fungus</name>
    <name type="synonym">Arthrobotrys oligospora</name>
    <dbReference type="NCBI Taxonomy" id="2813651"/>
    <lineage>
        <taxon>Eukaryota</taxon>
        <taxon>Fungi</taxon>
        <taxon>Dikarya</taxon>
        <taxon>Ascomycota</taxon>
        <taxon>Pezizomycotina</taxon>
        <taxon>Orbiliomycetes</taxon>
        <taxon>Orbiliales</taxon>
        <taxon>Orbiliaceae</taxon>
        <taxon>Orbilia</taxon>
    </lineage>
</organism>
<dbReference type="Proteomes" id="UP000297595">
    <property type="component" value="Unassembled WGS sequence"/>
</dbReference>
<feature type="compositionally biased region" description="Low complexity" evidence="4">
    <location>
        <begin position="273"/>
        <end position="282"/>
    </location>
</feature>
<dbReference type="Gene3D" id="1.20.890.10">
    <property type="entry name" value="cAMP-dependent protein kinase regulatory subunit, dimerization-anchoring domain"/>
    <property type="match status" value="1"/>
</dbReference>
<dbReference type="InterPro" id="IPR007858">
    <property type="entry name" value="Dpy-30_motif"/>
</dbReference>
<comment type="caution">
    <text evidence="5">The sequence shown here is derived from an EMBL/GenBank/DDBJ whole genome shotgun (WGS) entry which is preliminary data.</text>
</comment>